<sequence>MTTDITELAHRLKLEVHRAVSNFSPQMNIKTRDLKELVEALEKAQRYTEELREWNAGLAQESCEPVAWMHNNNDIGIPAITVSQKVGHYWMAEFENVQPLYRHAQSAPVVPDELLKEYLRLVQCMLSDYRDGNYGDAQRWIRHIAKASDDFERKYGLSPWEMACKTCRASMLAAAPQSPGSELATVPGKWIPVSERMPKDEQEVLTINKMGHRFVSFFDKHSGLFFDRLDAPAACCIEHVLVTHWMPLPAGPKEVGDA</sequence>
<accession>A0A378A6Q1</accession>
<organism evidence="2 3">
    <name type="scientific">Klebsiella pneumoniae subsp. ozaenae</name>
    <dbReference type="NCBI Taxonomy" id="574"/>
    <lineage>
        <taxon>Bacteria</taxon>
        <taxon>Pseudomonadati</taxon>
        <taxon>Pseudomonadota</taxon>
        <taxon>Gammaproteobacteria</taxon>
        <taxon>Enterobacterales</taxon>
        <taxon>Enterobacteriaceae</taxon>
        <taxon>Klebsiella/Raoultella group</taxon>
        <taxon>Klebsiella</taxon>
        <taxon>Klebsiella pneumoniae complex</taxon>
    </lineage>
</organism>
<protein>
    <submittedName>
        <fullName evidence="2">Eaa1</fullName>
    </submittedName>
</protein>
<feature type="domain" description="DUF551" evidence="1">
    <location>
        <begin position="189"/>
        <end position="253"/>
    </location>
</feature>
<gene>
    <name evidence="2" type="ORF">NCTC10313_05195</name>
</gene>
<evidence type="ECO:0000259" key="1">
    <source>
        <dbReference type="Pfam" id="PF04448"/>
    </source>
</evidence>
<name>A0A378A6Q1_KLEPO</name>
<reference evidence="2 3" key="1">
    <citation type="submission" date="2018-06" db="EMBL/GenBank/DDBJ databases">
        <authorList>
            <consortium name="Pathogen Informatics"/>
            <person name="Doyle S."/>
        </authorList>
    </citation>
    <scope>NUCLEOTIDE SEQUENCE [LARGE SCALE GENOMIC DNA]</scope>
    <source>
        <strain evidence="2 3">NCTC10313</strain>
    </source>
</reference>
<dbReference type="EMBL" id="UGLW01000003">
    <property type="protein sequence ID" value="STV00370.1"/>
    <property type="molecule type" value="Genomic_DNA"/>
</dbReference>
<proteinExistence type="predicted"/>
<dbReference type="Pfam" id="PF04448">
    <property type="entry name" value="DUF551"/>
    <property type="match status" value="1"/>
</dbReference>
<evidence type="ECO:0000313" key="2">
    <source>
        <dbReference type="EMBL" id="STV00370.1"/>
    </source>
</evidence>
<dbReference type="Proteomes" id="UP000254487">
    <property type="component" value="Unassembled WGS sequence"/>
</dbReference>
<dbReference type="AlphaFoldDB" id="A0A378A6Q1"/>
<dbReference type="InterPro" id="IPR007539">
    <property type="entry name" value="DUF551"/>
</dbReference>
<evidence type="ECO:0000313" key="3">
    <source>
        <dbReference type="Proteomes" id="UP000254487"/>
    </source>
</evidence>